<dbReference type="Proteomes" id="UP001456562">
    <property type="component" value="Unassembled WGS sequence"/>
</dbReference>
<dbReference type="InterPro" id="IPR049244">
    <property type="entry name" value="DUF6879"/>
</dbReference>
<evidence type="ECO:0000259" key="1">
    <source>
        <dbReference type="Pfam" id="PF21806"/>
    </source>
</evidence>
<dbReference type="Pfam" id="PF21806">
    <property type="entry name" value="DUF6879"/>
    <property type="match status" value="1"/>
</dbReference>
<dbReference type="Proteomes" id="UP000509345">
    <property type="component" value="Chromosome"/>
</dbReference>
<dbReference type="RefSeq" id="WP_099130260.1">
    <property type="nucleotide sequence ID" value="NZ_CP054926.1"/>
</dbReference>
<reference evidence="2 5" key="2">
    <citation type="submission" date="2024-01" db="EMBL/GenBank/DDBJ databases">
        <title>Metagenomic exploration of the rhizosphere soil microbial community and their significance in facilitating the development of wild simulated ginseng.</title>
        <authorList>
            <person name="Huang J."/>
        </authorList>
    </citation>
    <scope>NUCLEOTIDE SEQUENCE [LARGE SCALE GENOMIC DNA]</scope>
    <source>
        <strain evidence="2 5">WY141</strain>
    </source>
</reference>
<dbReference type="GeneID" id="87634202"/>
<protein>
    <submittedName>
        <fullName evidence="2">DUF6879 family protein</fullName>
    </submittedName>
</protein>
<organism evidence="3 4">
    <name type="scientific">Streptomyces microflavus</name>
    <name type="common">Streptomyces lipmanii</name>
    <dbReference type="NCBI Taxonomy" id="1919"/>
    <lineage>
        <taxon>Bacteria</taxon>
        <taxon>Bacillati</taxon>
        <taxon>Actinomycetota</taxon>
        <taxon>Actinomycetes</taxon>
        <taxon>Kitasatosporales</taxon>
        <taxon>Streptomycetaceae</taxon>
        <taxon>Streptomyces</taxon>
    </lineage>
</organism>
<sequence>MRSPKPEGPGRRLELDDYMEDFGRYFWDCGPEGFWKLERQQTFQEPGVESWEAFHRGDWEEALSLLEGQRGHYESYFRRIRGHGFALHRVRCVAEPLSPYLQWELHLLRLKAEYGERTRVLRKDTFRRYEARGTLPEIVVLGSSVMYEVLYDDEGKLAGGIRFDDPHDISEARLAIQEMHEYGEPLGDFFSERVAPLPPPDVAREQV</sequence>
<gene>
    <name evidence="2" type="ORF">ABR748_22975</name>
    <name evidence="3" type="ORF">HUT09_23380</name>
</gene>
<keyword evidence="5" id="KW-1185">Reference proteome</keyword>
<reference evidence="3 4" key="1">
    <citation type="submission" date="2020-06" db="EMBL/GenBank/DDBJ databases">
        <title>Genome mining for natural products.</title>
        <authorList>
            <person name="Zhang B."/>
            <person name="Shi J."/>
            <person name="Ge H."/>
        </authorList>
    </citation>
    <scope>NUCLEOTIDE SEQUENCE [LARGE SCALE GENOMIC DNA]</scope>
    <source>
        <strain evidence="3 4">NA06532</strain>
    </source>
</reference>
<dbReference type="EMBL" id="JBEJUE010000021">
    <property type="protein sequence ID" value="MER0427068.1"/>
    <property type="molecule type" value="Genomic_DNA"/>
</dbReference>
<accession>A0A7H8MSW0</accession>
<proteinExistence type="predicted"/>
<feature type="domain" description="DUF6879" evidence="1">
    <location>
        <begin position="21"/>
        <end position="190"/>
    </location>
</feature>
<dbReference type="EMBL" id="CP054926">
    <property type="protein sequence ID" value="QKW45235.1"/>
    <property type="molecule type" value="Genomic_DNA"/>
</dbReference>
<name>A0A7H8MSW0_STRMI</name>
<evidence type="ECO:0000313" key="2">
    <source>
        <dbReference type="EMBL" id="MER0427068.1"/>
    </source>
</evidence>
<dbReference type="AlphaFoldDB" id="A0A7H8MSW0"/>
<evidence type="ECO:0000313" key="3">
    <source>
        <dbReference type="EMBL" id="QKW45235.1"/>
    </source>
</evidence>
<evidence type="ECO:0000313" key="4">
    <source>
        <dbReference type="Proteomes" id="UP000509345"/>
    </source>
</evidence>
<evidence type="ECO:0000313" key="5">
    <source>
        <dbReference type="Proteomes" id="UP001456562"/>
    </source>
</evidence>